<dbReference type="InterPro" id="IPR001314">
    <property type="entry name" value="Peptidase_S1A"/>
</dbReference>
<dbReference type="PANTHER" id="PTHR24250:SF50">
    <property type="entry name" value="PEPTIDASE S1 DOMAIN-CONTAINING PROTEIN"/>
    <property type="match status" value="1"/>
</dbReference>
<dbReference type="RefSeq" id="XP_011502359.1">
    <property type="nucleotide sequence ID" value="XM_011504057.1"/>
</dbReference>
<evidence type="ECO:0000259" key="3">
    <source>
        <dbReference type="PROSITE" id="PS50240"/>
    </source>
</evidence>
<name>A0AAJ6YQI3_9HYME</name>
<dbReference type="Proteomes" id="UP000695007">
    <property type="component" value="Unplaced"/>
</dbReference>
<reference evidence="5" key="1">
    <citation type="submission" date="2025-08" db="UniProtKB">
        <authorList>
            <consortium name="RefSeq"/>
        </authorList>
    </citation>
    <scope>IDENTIFICATION</scope>
</reference>
<dbReference type="InterPro" id="IPR043504">
    <property type="entry name" value="Peptidase_S1_PA_chymotrypsin"/>
</dbReference>
<dbReference type="Pfam" id="PF00089">
    <property type="entry name" value="Trypsin"/>
    <property type="match status" value="1"/>
</dbReference>
<dbReference type="KEGG" id="csol:105365801"/>
<evidence type="ECO:0000256" key="1">
    <source>
        <dbReference type="ARBA" id="ARBA00023157"/>
    </source>
</evidence>
<dbReference type="PRINTS" id="PR00722">
    <property type="entry name" value="CHYMOTRYPSIN"/>
</dbReference>
<sequence>MKIIIDALVVLLLVKVKFLLAWDTPRPANPGEFPYQVSLQWGSQGIPLGHSCSGAIINKFWIISSGYCVSHISTMTIRAIKVGFHNINEEDEFVQVLEIAQFIIHEKYEGGNMIGSYLSYDLGLIKLATAIVFNNRVNALKLPSGKKYGKSKFKLEYNLVLSGWGSIAVGVTENHPKVLYTVQLPVIPNKICQQSIRTVIPNYELSDTQLCTRPIDGSFAACIGDYGGPVIQYNQSNEPILVGIYNWAVIPCDTNGLPPVYTRITSFKQWIKNKIKT</sequence>
<dbReference type="SUPFAM" id="SSF50494">
    <property type="entry name" value="Trypsin-like serine proteases"/>
    <property type="match status" value="1"/>
</dbReference>
<keyword evidence="1" id="KW-1015">Disulfide bond</keyword>
<feature type="domain" description="Peptidase S1" evidence="3">
    <location>
        <begin position="19"/>
        <end position="276"/>
    </location>
</feature>
<keyword evidence="2" id="KW-0732">Signal</keyword>
<organism evidence="4 5">
    <name type="scientific">Ceratosolen solmsi marchali</name>
    <dbReference type="NCBI Taxonomy" id="326594"/>
    <lineage>
        <taxon>Eukaryota</taxon>
        <taxon>Metazoa</taxon>
        <taxon>Ecdysozoa</taxon>
        <taxon>Arthropoda</taxon>
        <taxon>Hexapoda</taxon>
        <taxon>Insecta</taxon>
        <taxon>Pterygota</taxon>
        <taxon>Neoptera</taxon>
        <taxon>Endopterygota</taxon>
        <taxon>Hymenoptera</taxon>
        <taxon>Apocrita</taxon>
        <taxon>Proctotrupomorpha</taxon>
        <taxon>Chalcidoidea</taxon>
        <taxon>Agaonidae</taxon>
        <taxon>Agaoninae</taxon>
        <taxon>Ceratosolen</taxon>
    </lineage>
</organism>
<proteinExistence type="predicted"/>
<feature type="chain" id="PRO_5042530351" evidence="2">
    <location>
        <begin position="22"/>
        <end position="277"/>
    </location>
</feature>
<dbReference type="AlphaFoldDB" id="A0AAJ6YQI3"/>
<keyword evidence="4" id="KW-1185">Reference proteome</keyword>
<feature type="signal peptide" evidence="2">
    <location>
        <begin position="1"/>
        <end position="21"/>
    </location>
</feature>
<dbReference type="GO" id="GO:0004252">
    <property type="term" value="F:serine-type endopeptidase activity"/>
    <property type="evidence" value="ECO:0007669"/>
    <property type="project" value="InterPro"/>
</dbReference>
<dbReference type="Gene3D" id="2.40.10.10">
    <property type="entry name" value="Trypsin-like serine proteases"/>
    <property type="match status" value="1"/>
</dbReference>
<dbReference type="InterPro" id="IPR009003">
    <property type="entry name" value="Peptidase_S1_PA"/>
</dbReference>
<gene>
    <name evidence="5" type="primary">LOC105365801</name>
</gene>
<protein>
    <submittedName>
        <fullName evidence="5">Trypsin-2-like</fullName>
    </submittedName>
</protein>
<dbReference type="PROSITE" id="PS50240">
    <property type="entry name" value="TRYPSIN_DOM"/>
    <property type="match status" value="1"/>
</dbReference>
<evidence type="ECO:0000256" key="2">
    <source>
        <dbReference type="SAM" id="SignalP"/>
    </source>
</evidence>
<dbReference type="SMART" id="SM00020">
    <property type="entry name" value="Tryp_SPc"/>
    <property type="match status" value="1"/>
</dbReference>
<evidence type="ECO:0000313" key="5">
    <source>
        <dbReference type="RefSeq" id="XP_011502359.1"/>
    </source>
</evidence>
<dbReference type="FunFam" id="2.40.10.10:FF:000068">
    <property type="entry name" value="transmembrane protease serine 2"/>
    <property type="match status" value="1"/>
</dbReference>
<dbReference type="GeneID" id="105365801"/>
<dbReference type="PANTHER" id="PTHR24250">
    <property type="entry name" value="CHYMOTRYPSIN-RELATED"/>
    <property type="match status" value="1"/>
</dbReference>
<accession>A0AAJ6YQI3</accession>
<dbReference type="InterPro" id="IPR001254">
    <property type="entry name" value="Trypsin_dom"/>
</dbReference>
<dbReference type="GO" id="GO:0006508">
    <property type="term" value="P:proteolysis"/>
    <property type="evidence" value="ECO:0007669"/>
    <property type="project" value="InterPro"/>
</dbReference>
<evidence type="ECO:0000313" key="4">
    <source>
        <dbReference type="Proteomes" id="UP000695007"/>
    </source>
</evidence>
<dbReference type="CDD" id="cd00190">
    <property type="entry name" value="Tryp_SPc"/>
    <property type="match status" value="1"/>
</dbReference>